<sequence length="170" mass="19400">MKLTTFNFFLLLCFSAAFTITVKAQEKPKLYNPEADAQADVQSAVKKAQAEGKHVFLQIGGNWCSWCLKFNKLSTTDVQIDSLFKASYIVTHVNYSKENMNLAFLEKLHYPQRFGFPVFVILNDKGERIHTQNSAYLEKGDGYDKAKIMEFLGAWNKNALDPKQYKRAGN</sequence>
<gene>
    <name evidence="2" type="ORF">DR864_08535</name>
</gene>
<accession>A0A344TGK8</accession>
<feature type="chain" id="PRO_5016575667" evidence="1">
    <location>
        <begin position="25"/>
        <end position="170"/>
    </location>
</feature>
<dbReference type="SUPFAM" id="SSF52833">
    <property type="entry name" value="Thioredoxin-like"/>
    <property type="match status" value="1"/>
</dbReference>
<proteinExistence type="predicted"/>
<evidence type="ECO:0000313" key="3">
    <source>
        <dbReference type="Proteomes" id="UP000251993"/>
    </source>
</evidence>
<dbReference type="RefSeq" id="WP_114066564.1">
    <property type="nucleotide sequence ID" value="NZ_CP030850.1"/>
</dbReference>
<evidence type="ECO:0000313" key="2">
    <source>
        <dbReference type="EMBL" id="AXE17779.1"/>
    </source>
</evidence>
<dbReference type="EMBL" id="CP030850">
    <property type="protein sequence ID" value="AXE17779.1"/>
    <property type="molecule type" value="Genomic_DNA"/>
</dbReference>
<dbReference type="Pfam" id="PF13899">
    <property type="entry name" value="Thioredoxin_7"/>
    <property type="match status" value="1"/>
</dbReference>
<dbReference type="OrthoDB" id="195735at2"/>
<organism evidence="2 3">
    <name type="scientific">Runella rosea</name>
    <dbReference type="NCBI Taxonomy" id="2259595"/>
    <lineage>
        <taxon>Bacteria</taxon>
        <taxon>Pseudomonadati</taxon>
        <taxon>Bacteroidota</taxon>
        <taxon>Cytophagia</taxon>
        <taxon>Cytophagales</taxon>
        <taxon>Spirosomataceae</taxon>
        <taxon>Runella</taxon>
    </lineage>
</organism>
<name>A0A344TGK8_9BACT</name>
<feature type="signal peptide" evidence="1">
    <location>
        <begin position="1"/>
        <end position="24"/>
    </location>
</feature>
<evidence type="ECO:0000256" key="1">
    <source>
        <dbReference type="SAM" id="SignalP"/>
    </source>
</evidence>
<reference evidence="2 3" key="1">
    <citation type="submission" date="2018-07" db="EMBL/GenBank/DDBJ databases">
        <title>Genome sequencing of Runella.</title>
        <authorList>
            <person name="Baek M.-G."/>
            <person name="Yi H."/>
        </authorList>
    </citation>
    <scope>NUCLEOTIDE SEQUENCE [LARGE SCALE GENOMIC DNA]</scope>
    <source>
        <strain evidence="2 3">HYN0085</strain>
    </source>
</reference>
<keyword evidence="1" id="KW-0732">Signal</keyword>
<dbReference type="KEGG" id="run:DR864_08535"/>
<dbReference type="InterPro" id="IPR036249">
    <property type="entry name" value="Thioredoxin-like_sf"/>
</dbReference>
<dbReference type="AlphaFoldDB" id="A0A344TGK8"/>
<dbReference type="Gene3D" id="3.40.30.10">
    <property type="entry name" value="Glutaredoxin"/>
    <property type="match status" value="1"/>
</dbReference>
<dbReference type="Proteomes" id="UP000251993">
    <property type="component" value="Chromosome"/>
</dbReference>
<keyword evidence="3" id="KW-1185">Reference proteome</keyword>
<protein>
    <submittedName>
        <fullName evidence="2">Thioredoxin family protein</fullName>
    </submittedName>
</protein>